<proteinExistence type="predicted"/>
<name>A0A1F5FY45_9BACT</name>
<accession>A0A1F5FY45</accession>
<protein>
    <submittedName>
        <fullName evidence="1">Uncharacterized protein</fullName>
    </submittedName>
</protein>
<gene>
    <name evidence="1" type="ORF">A2696_02085</name>
</gene>
<comment type="caution">
    <text evidence="1">The sequence shown here is derived from an EMBL/GenBank/DDBJ whole genome shotgun (WGS) entry which is preliminary data.</text>
</comment>
<evidence type="ECO:0000313" key="1">
    <source>
        <dbReference type="EMBL" id="OGD84520.1"/>
    </source>
</evidence>
<dbReference type="AlphaFoldDB" id="A0A1F5FY45"/>
<organism evidence="1 2">
    <name type="scientific">Candidatus Curtissbacteria bacterium RIFCSPHIGHO2_01_FULL_41_13</name>
    <dbReference type="NCBI Taxonomy" id="1797745"/>
    <lineage>
        <taxon>Bacteria</taxon>
        <taxon>Candidatus Curtissiibacteriota</taxon>
    </lineage>
</organism>
<dbReference type="Proteomes" id="UP000177069">
    <property type="component" value="Unassembled WGS sequence"/>
</dbReference>
<evidence type="ECO:0000313" key="2">
    <source>
        <dbReference type="Proteomes" id="UP000177069"/>
    </source>
</evidence>
<sequence length="144" mass="16635">MLERILAEKIFRRRRQFALRATGAPFERWNNSQEDRPVFHVMVKAGDTRMINNISIKVESVSQANQMAKVVFSKTKEQTVLAKIDLQEIRYKNGIIEVGEFGEIACDSIDDDGRVNFYMCLSRKIDVHSREHQQVILASRPVNP</sequence>
<dbReference type="EMBL" id="MFBA01000058">
    <property type="protein sequence ID" value="OGD84520.1"/>
    <property type="molecule type" value="Genomic_DNA"/>
</dbReference>
<reference evidence="1 2" key="1">
    <citation type="journal article" date="2016" name="Nat. Commun.">
        <title>Thousands of microbial genomes shed light on interconnected biogeochemical processes in an aquifer system.</title>
        <authorList>
            <person name="Anantharaman K."/>
            <person name="Brown C.T."/>
            <person name="Hug L.A."/>
            <person name="Sharon I."/>
            <person name="Castelle C.J."/>
            <person name="Probst A.J."/>
            <person name="Thomas B.C."/>
            <person name="Singh A."/>
            <person name="Wilkins M.J."/>
            <person name="Karaoz U."/>
            <person name="Brodie E.L."/>
            <person name="Williams K.H."/>
            <person name="Hubbard S.S."/>
            <person name="Banfield J.F."/>
        </authorList>
    </citation>
    <scope>NUCLEOTIDE SEQUENCE [LARGE SCALE GENOMIC DNA]</scope>
</reference>